<reference evidence="2" key="1">
    <citation type="submission" date="2021-06" db="EMBL/GenBank/DDBJ databases">
        <authorList>
            <person name="Hodson N. C."/>
            <person name="Mongue J. A."/>
            <person name="Jaron S. K."/>
        </authorList>
    </citation>
    <scope>NUCLEOTIDE SEQUENCE</scope>
</reference>
<name>A0A8J2L6T0_9HEXA</name>
<feature type="compositionally biased region" description="Low complexity" evidence="1">
    <location>
        <begin position="112"/>
        <end position="129"/>
    </location>
</feature>
<feature type="compositionally biased region" description="Basic residues" evidence="1">
    <location>
        <begin position="179"/>
        <end position="196"/>
    </location>
</feature>
<dbReference type="Proteomes" id="UP000708208">
    <property type="component" value="Unassembled WGS sequence"/>
</dbReference>
<gene>
    <name evidence="2" type="ORF">AFUS01_LOCUS37156</name>
</gene>
<keyword evidence="3" id="KW-1185">Reference proteome</keyword>
<organism evidence="2 3">
    <name type="scientific">Allacma fusca</name>
    <dbReference type="NCBI Taxonomy" id="39272"/>
    <lineage>
        <taxon>Eukaryota</taxon>
        <taxon>Metazoa</taxon>
        <taxon>Ecdysozoa</taxon>
        <taxon>Arthropoda</taxon>
        <taxon>Hexapoda</taxon>
        <taxon>Collembola</taxon>
        <taxon>Symphypleona</taxon>
        <taxon>Sminthuridae</taxon>
        <taxon>Allacma</taxon>
    </lineage>
</organism>
<proteinExistence type="predicted"/>
<accession>A0A8J2L6T0</accession>
<feature type="compositionally biased region" description="Low complexity" evidence="1">
    <location>
        <begin position="159"/>
        <end position="170"/>
    </location>
</feature>
<comment type="caution">
    <text evidence="2">The sequence shown here is derived from an EMBL/GenBank/DDBJ whole genome shotgun (WGS) entry which is preliminary data.</text>
</comment>
<feature type="region of interest" description="Disordered" evidence="1">
    <location>
        <begin position="159"/>
        <end position="197"/>
    </location>
</feature>
<evidence type="ECO:0000313" key="2">
    <source>
        <dbReference type="EMBL" id="CAG7827153.1"/>
    </source>
</evidence>
<evidence type="ECO:0000256" key="1">
    <source>
        <dbReference type="SAM" id="MobiDB-lite"/>
    </source>
</evidence>
<evidence type="ECO:0000313" key="3">
    <source>
        <dbReference type="Proteomes" id="UP000708208"/>
    </source>
</evidence>
<feature type="region of interest" description="Disordered" evidence="1">
    <location>
        <begin position="99"/>
        <end position="138"/>
    </location>
</feature>
<dbReference type="EMBL" id="CAJVCH010542451">
    <property type="protein sequence ID" value="CAG7827153.1"/>
    <property type="molecule type" value="Genomic_DNA"/>
</dbReference>
<protein>
    <submittedName>
        <fullName evidence="2">Uncharacterized protein</fullName>
    </submittedName>
</protein>
<sequence>MPRDVPDRKSQLLDALSITPFPNEMPTIFALRVRSAAGTEWKSLPKKTAVDSIRSKLDLNVNVFLQSWSDRIRNFTHLLDALREYEASTEPLHSAPHDVYQHSPASPRHPVQSLHQSTSTQTITSTVATPETRQSQIPKPIKATITSRHATMGQTVHLSDTSTSQSLSDNSDYEFHSTHPQRRGVTMRRKHHKHPTRSIMKVAKPLSAPQPTPIPITLCFTHRV</sequence>
<dbReference type="AlphaFoldDB" id="A0A8J2L6T0"/>